<gene>
    <name evidence="3" type="ORF">K431DRAFT_312006</name>
</gene>
<evidence type="ECO:0000313" key="4">
    <source>
        <dbReference type="Proteomes" id="UP000799441"/>
    </source>
</evidence>
<feature type="compositionally biased region" description="Gly residues" evidence="1">
    <location>
        <begin position="466"/>
        <end position="475"/>
    </location>
</feature>
<feature type="region of interest" description="Disordered" evidence="1">
    <location>
        <begin position="142"/>
        <end position="164"/>
    </location>
</feature>
<feature type="region of interest" description="Disordered" evidence="1">
    <location>
        <begin position="359"/>
        <end position="504"/>
    </location>
</feature>
<name>A0A9P4UQZ5_9PEZI</name>
<feature type="compositionally biased region" description="Basic and acidic residues" evidence="1">
    <location>
        <begin position="144"/>
        <end position="164"/>
    </location>
</feature>
<dbReference type="OrthoDB" id="5399559at2759"/>
<organism evidence="3 4">
    <name type="scientific">Polychaeton citri CBS 116435</name>
    <dbReference type="NCBI Taxonomy" id="1314669"/>
    <lineage>
        <taxon>Eukaryota</taxon>
        <taxon>Fungi</taxon>
        <taxon>Dikarya</taxon>
        <taxon>Ascomycota</taxon>
        <taxon>Pezizomycotina</taxon>
        <taxon>Dothideomycetes</taxon>
        <taxon>Dothideomycetidae</taxon>
        <taxon>Capnodiales</taxon>
        <taxon>Capnodiaceae</taxon>
        <taxon>Polychaeton</taxon>
    </lineage>
</organism>
<comment type="caution">
    <text evidence="3">The sequence shown here is derived from an EMBL/GenBank/DDBJ whole genome shotgun (WGS) entry which is preliminary data.</text>
</comment>
<evidence type="ECO:0000313" key="3">
    <source>
        <dbReference type="EMBL" id="KAF2722041.1"/>
    </source>
</evidence>
<accession>A0A9P4UQZ5</accession>
<feature type="region of interest" description="Disordered" evidence="1">
    <location>
        <begin position="305"/>
        <end position="337"/>
    </location>
</feature>
<sequence>MSAIENPQPINAGDPKPARKKKGKGDSATTNGTPAATPAPPVKAETDSNAPTSDGATESSYVRELQKNIRNISKKLNGMQKAESVVAENPGVDLDELIKQKKLNADQKAQVQKKPQLQSQLAQYEEQVKHFQKLDGDYQAQMKKQKEELEAAHTSDLQKAKDEVAKSGAANVDIEVRKKLLTFSRFLRAAAAKRNEEETAESDESKAFEGALLLVYGGDEQAVDTALKLINGSDEQVLGIDGTAVPVTYSQVRDASASHFPFQAEEQWVDSVASANAAASDTAATQPSSDPTIANAGLTELDTADSQVNGTHSDPQDLTTPAQTSAADEAGNEAGDRWDTTATAAEKSLEDSYEIIPRPADEVESAPQASLTPGQKTSWADDTPTNDIPSGNQAAESWDVKTAGEQADPTAPPATEISAATPQDDGFSEVPGRHRGGRGGHRGDVRGRGRGRGGHRGDGEFRGRGRGGFRGGRGGSDGEFRGRGRGRGGPRGGSGSGGANAPSS</sequence>
<dbReference type="AlphaFoldDB" id="A0A9P4UQZ5"/>
<reference evidence="3" key="1">
    <citation type="journal article" date="2020" name="Stud. Mycol.">
        <title>101 Dothideomycetes genomes: a test case for predicting lifestyles and emergence of pathogens.</title>
        <authorList>
            <person name="Haridas S."/>
            <person name="Albert R."/>
            <person name="Binder M."/>
            <person name="Bloem J."/>
            <person name="Labutti K."/>
            <person name="Salamov A."/>
            <person name="Andreopoulos B."/>
            <person name="Baker S."/>
            <person name="Barry K."/>
            <person name="Bills G."/>
            <person name="Bluhm B."/>
            <person name="Cannon C."/>
            <person name="Castanera R."/>
            <person name="Culley D."/>
            <person name="Daum C."/>
            <person name="Ezra D."/>
            <person name="Gonzalez J."/>
            <person name="Henrissat B."/>
            <person name="Kuo A."/>
            <person name="Liang C."/>
            <person name="Lipzen A."/>
            <person name="Lutzoni F."/>
            <person name="Magnuson J."/>
            <person name="Mondo S."/>
            <person name="Nolan M."/>
            <person name="Ohm R."/>
            <person name="Pangilinan J."/>
            <person name="Park H.-J."/>
            <person name="Ramirez L."/>
            <person name="Alfaro M."/>
            <person name="Sun H."/>
            <person name="Tritt A."/>
            <person name="Yoshinaga Y."/>
            <person name="Zwiers L.-H."/>
            <person name="Turgeon B."/>
            <person name="Goodwin S."/>
            <person name="Spatafora J."/>
            <person name="Crous P."/>
            <person name="Grigoriev I."/>
        </authorList>
    </citation>
    <scope>NUCLEOTIDE SEQUENCE</scope>
    <source>
        <strain evidence="3">CBS 116435</strain>
    </source>
</reference>
<feature type="compositionally biased region" description="Gly residues" evidence="1">
    <location>
        <begin position="489"/>
        <end position="498"/>
    </location>
</feature>
<feature type="domain" description="YAG7-like dimerisation" evidence="2">
    <location>
        <begin position="175"/>
        <end position="257"/>
    </location>
</feature>
<dbReference type="EMBL" id="MU003785">
    <property type="protein sequence ID" value="KAF2722041.1"/>
    <property type="molecule type" value="Genomic_DNA"/>
</dbReference>
<dbReference type="Pfam" id="PF26434">
    <property type="entry name" value="YAG7_C"/>
    <property type="match status" value="1"/>
</dbReference>
<feature type="compositionally biased region" description="Polar residues" evidence="1">
    <location>
        <begin position="367"/>
        <end position="395"/>
    </location>
</feature>
<feature type="compositionally biased region" description="Polar residues" evidence="1">
    <location>
        <begin position="47"/>
        <end position="60"/>
    </location>
</feature>
<protein>
    <recommendedName>
        <fullName evidence="2">YAG7-like dimerisation domain-containing protein</fullName>
    </recommendedName>
</protein>
<keyword evidence="4" id="KW-1185">Reference proteome</keyword>
<evidence type="ECO:0000259" key="2">
    <source>
        <dbReference type="Pfam" id="PF26434"/>
    </source>
</evidence>
<proteinExistence type="predicted"/>
<evidence type="ECO:0000256" key="1">
    <source>
        <dbReference type="SAM" id="MobiDB-lite"/>
    </source>
</evidence>
<feature type="region of interest" description="Disordered" evidence="1">
    <location>
        <begin position="1"/>
        <end position="61"/>
    </location>
</feature>
<feature type="compositionally biased region" description="Polar residues" evidence="1">
    <location>
        <begin position="305"/>
        <end position="326"/>
    </location>
</feature>
<dbReference type="InterPro" id="IPR058602">
    <property type="entry name" value="YAG7_dimerisation_dom"/>
</dbReference>
<dbReference type="Proteomes" id="UP000799441">
    <property type="component" value="Unassembled WGS sequence"/>
</dbReference>